<reference evidence="3 4" key="1">
    <citation type="submission" date="2023-07" db="EMBL/GenBank/DDBJ databases">
        <title>Pathogens genome sequencing project 196.</title>
        <authorList>
            <person name="Cao X."/>
        </authorList>
    </citation>
    <scope>NUCLEOTIDE SEQUENCE [LARGE SCALE GENOMIC DNA]</scope>
    <source>
        <strain evidence="3 4">SM41</strain>
    </source>
</reference>
<organism evidence="3 4">
    <name type="scientific">Serratia marcescens</name>
    <dbReference type="NCBI Taxonomy" id="615"/>
    <lineage>
        <taxon>Bacteria</taxon>
        <taxon>Pseudomonadati</taxon>
        <taxon>Pseudomonadota</taxon>
        <taxon>Gammaproteobacteria</taxon>
        <taxon>Enterobacterales</taxon>
        <taxon>Yersiniaceae</taxon>
        <taxon>Serratia</taxon>
    </lineage>
</organism>
<gene>
    <name evidence="3" type="ORF">RF091_19050</name>
</gene>
<proteinExistence type="predicted"/>
<sequence length="180" mass="18714">MLGITRAAHWWSICMGLLLAGASGSALAADNMYFHGALVAEPCTLRPGDEDIRLDFGSVIDKYLYTYGRTPGKAFNLVLQDCDLSLGKTVKVTFTGAESAALPGLLLPDGGSPLGIALGIETMAGSPVALNKPSQGYALANGSNSLQLQVYIQGEPAAIAQKSIGLGVFSSVATFALEYE</sequence>
<dbReference type="InterPro" id="IPR050263">
    <property type="entry name" value="Bact_Fimbrial_Adh_Pro"/>
</dbReference>
<evidence type="ECO:0000256" key="1">
    <source>
        <dbReference type="SAM" id="SignalP"/>
    </source>
</evidence>
<evidence type="ECO:0000313" key="4">
    <source>
        <dbReference type="Proteomes" id="UP001234811"/>
    </source>
</evidence>
<dbReference type="InterPro" id="IPR000259">
    <property type="entry name" value="Adhesion_dom_fimbrial"/>
</dbReference>
<accession>A0ABD5BLR2</accession>
<dbReference type="InterPro" id="IPR036937">
    <property type="entry name" value="Adhesion_dom_fimbrial_sf"/>
</dbReference>
<dbReference type="RefSeq" id="WP_052133467.1">
    <property type="nucleotide sequence ID" value="NZ_CBDHWN010000168.1"/>
</dbReference>
<evidence type="ECO:0000259" key="2">
    <source>
        <dbReference type="Pfam" id="PF00419"/>
    </source>
</evidence>
<evidence type="ECO:0000313" key="3">
    <source>
        <dbReference type="EMBL" id="MDQ9557595.1"/>
    </source>
</evidence>
<dbReference type="SUPFAM" id="SSF49401">
    <property type="entry name" value="Bacterial adhesins"/>
    <property type="match status" value="1"/>
</dbReference>
<keyword evidence="1" id="KW-0732">Signal</keyword>
<dbReference type="InterPro" id="IPR008966">
    <property type="entry name" value="Adhesion_dom_sf"/>
</dbReference>
<dbReference type="Pfam" id="PF00419">
    <property type="entry name" value="Fimbrial"/>
    <property type="match status" value="1"/>
</dbReference>
<dbReference type="PANTHER" id="PTHR33420">
    <property type="entry name" value="FIMBRIAL SUBUNIT ELFA-RELATED"/>
    <property type="match status" value="1"/>
</dbReference>
<dbReference type="AlphaFoldDB" id="A0ABD5BLR2"/>
<dbReference type="PANTHER" id="PTHR33420:SF9">
    <property type="entry name" value="MINOR FIMBRIAL SUBUNIT"/>
    <property type="match status" value="1"/>
</dbReference>
<feature type="signal peptide" evidence="1">
    <location>
        <begin position="1"/>
        <end position="28"/>
    </location>
</feature>
<feature type="chain" id="PRO_5044781076" evidence="1">
    <location>
        <begin position="29"/>
        <end position="180"/>
    </location>
</feature>
<comment type="caution">
    <text evidence="3">The sequence shown here is derived from an EMBL/GenBank/DDBJ whole genome shotgun (WGS) entry which is preliminary data.</text>
</comment>
<protein>
    <submittedName>
        <fullName evidence="3">Fimbrial protein</fullName>
    </submittedName>
</protein>
<dbReference type="EMBL" id="JAVIPQ010000324">
    <property type="protein sequence ID" value="MDQ9557595.1"/>
    <property type="molecule type" value="Genomic_DNA"/>
</dbReference>
<name>A0ABD5BLR2_SERMA</name>
<feature type="domain" description="Fimbrial-type adhesion" evidence="2">
    <location>
        <begin position="33"/>
        <end position="179"/>
    </location>
</feature>
<dbReference type="Proteomes" id="UP001234811">
    <property type="component" value="Unassembled WGS sequence"/>
</dbReference>
<dbReference type="Gene3D" id="2.60.40.1090">
    <property type="entry name" value="Fimbrial-type adhesion domain"/>
    <property type="match status" value="1"/>
</dbReference>